<gene>
    <name evidence="2" type="primary">LOC107801221</name>
</gene>
<dbReference type="OMA" id="SIACIVH"/>
<evidence type="ECO:0000313" key="2">
    <source>
        <dbReference type="RefSeq" id="XP_016479995.1"/>
    </source>
</evidence>
<dbReference type="PANTHER" id="PTHR33240:SF8">
    <property type="entry name" value="OS03G0439900 PROTEIN"/>
    <property type="match status" value="1"/>
</dbReference>
<dbReference type="CDD" id="cd00303">
    <property type="entry name" value="retropepsin_like"/>
    <property type="match status" value="1"/>
</dbReference>
<proteinExistence type="predicted"/>
<dbReference type="Proteomes" id="UP000790787">
    <property type="component" value="Chromosome 3"/>
</dbReference>
<evidence type="ECO:0000313" key="1">
    <source>
        <dbReference type="Proteomes" id="UP000790787"/>
    </source>
</evidence>
<dbReference type="RefSeq" id="XP_016479995.1">
    <property type="nucleotide sequence ID" value="XM_016624509.1"/>
</dbReference>
<organism evidence="1 2">
    <name type="scientific">Nicotiana tabacum</name>
    <name type="common">Common tobacco</name>
    <dbReference type="NCBI Taxonomy" id="4097"/>
    <lineage>
        <taxon>Eukaryota</taxon>
        <taxon>Viridiplantae</taxon>
        <taxon>Streptophyta</taxon>
        <taxon>Embryophyta</taxon>
        <taxon>Tracheophyta</taxon>
        <taxon>Spermatophyta</taxon>
        <taxon>Magnoliopsida</taxon>
        <taxon>eudicotyledons</taxon>
        <taxon>Gunneridae</taxon>
        <taxon>Pentapetalae</taxon>
        <taxon>asterids</taxon>
        <taxon>lamiids</taxon>
        <taxon>Solanales</taxon>
        <taxon>Solanaceae</taxon>
        <taxon>Nicotianoideae</taxon>
        <taxon>Nicotianeae</taxon>
        <taxon>Nicotiana</taxon>
    </lineage>
</organism>
<protein>
    <recommendedName>
        <fullName evidence="3">Retrotransposon gag domain-containing protein</fullName>
    </recommendedName>
</protein>
<reference evidence="2" key="2">
    <citation type="submission" date="2025-08" db="UniProtKB">
        <authorList>
            <consortium name="RefSeq"/>
        </authorList>
    </citation>
    <scope>IDENTIFICATION</scope>
</reference>
<dbReference type="OrthoDB" id="1740536at2759"/>
<sequence>MADKFVTAHARAKKAEARVNDIFVVRQTMGEGLRDFLARFNKVRADEDDLNESLQRLTSVQIETRRDRRNDGRRDQPPRFNRERHQPYIRTSNAPPPRHAEALPRHTAPLRNERGMPLLLSAHNFCVSPSEVVYALEKLGTKVQCPQTMKSDPRTRRSSVLCEFHQERGHKTEDCIGLQQEVVRMLNEGYLKELLSDKGRANFARGRDPSQGPPKPPSPAPTIKMIIGGGDDMVINHVKFTITHKLKLTVAHERYVDLEDSIIFDKLDADGLSFPYYDALVITLRIADTDVKRIMVDDGSIACIVHSRVLMQIRLEDKIVPHCITLTGFNNAVEQTFGEILLPVLVGGVTLETTFHVMNQETTYNAIIGRP</sequence>
<dbReference type="AlphaFoldDB" id="A0A1S4ATV3"/>
<dbReference type="InterPro" id="IPR021109">
    <property type="entry name" value="Peptidase_aspartic_dom_sf"/>
</dbReference>
<name>A0A1S4ATV3_TOBAC</name>
<dbReference type="GeneID" id="107801221"/>
<dbReference type="PaxDb" id="4097-A0A1S4ATV3"/>
<keyword evidence="1" id="KW-1185">Reference proteome</keyword>
<dbReference type="PANTHER" id="PTHR33240">
    <property type="entry name" value="OS08G0508500 PROTEIN"/>
    <property type="match status" value="1"/>
</dbReference>
<dbReference type="KEGG" id="nta:107801221"/>
<reference evidence="1" key="1">
    <citation type="journal article" date="2014" name="Nat. Commun.">
        <title>The tobacco genome sequence and its comparison with those of tomato and potato.</title>
        <authorList>
            <person name="Sierro N."/>
            <person name="Battey J.N."/>
            <person name="Ouadi S."/>
            <person name="Bakaher N."/>
            <person name="Bovet L."/>
            <person name="Willig A."/>
            <person name="Goepfert S."/>
            <person name="Peitsch M.C."/>
            <person name="Ivanov N.V."/>
        </authorList>
    </citation>
    <scope>NUCLEOTIDE SEQUENCE [LARGE SCALE GENOMIC DNA]</scope>
</reference>
<accession>A0A1S4ATV3</accession>
<evidence type="ECO:0008006" key="3">
    <source>
        <dbReference type="Google" id="ProtNLM"/>
    </source>
</evidence>
<dbReference type="Gene3D" id="2.40.70.10">
    <property type="entry name" value="Acid Proteases"/>
    <property type="match status" value="1"/>
</dbReference>